<dbReference type="SUPFAM" id="SSF52821">
    <property type="entry name" value="Rhodanese/Cell cycle control phosphatase"/>
    <property type="match status" value="1"/>
</dbReference>
<dbReference type="PANTHER" id="PTHR21646">
    <property type="entry name" value="UBIQUITIN CARBOXYL-TERMINAL HYDROLASE"/>
    <property type="match status" value="1"/>
</dbReference>
<feature type="compositionally biased region" description="Polar residues" evidence="8">
    <location>
        <begin position="127"/>
        <end position="136"/>
    </location>
</feature>
<keyword evidence="7" id="KW-0788">Thiol protease</keyword>
<reference evidence="12" key="2">
    <citation type="submission" date="2015-01" db="EMBL/GenBank/DDBJ databases">
        <title>Evolutionary Origins and Diversification of the Mycorrhizal Mutualists.</title>
        <authorList>
            <consortium name="DOE Joint Genome Institute"/>
            <consortium name="Mycorrhizal Genomics Consortium"/>
            <person name="Kohler A."/>
            <person name="Kuo A."/>
            <person name="Nagy L.G."/>
            <person name="Floudas D."/>
            <person name="Copeland A."/>
            <person name="Barry K.W."/>
            <person name="Cichocki N."/>
            <person name="Veneault-Fourrey C."/>
            <person name="LaButti K."/>
            <person name="Lindquist E.A."/>
            <person name="Lipzen A."/>
            <person name="Lundell T."/>
            <person name="Morin E."/>
            <person name="Murat C."/>
            <person name="Riley R."/>
            <person name="Ohm R."/>
            <person name="Sun H."/>
            <person name="Tunlid A."/>
            <person name="Henrissat B."/>
            <person name="Grigoriev I.V."/>
            <person name="Hibbett D.S."/>
            <person name="Martin F."/>
        </authorList>
    </citation>
    <scope>NUCLEOTIDE SEQUENCE [LARGE SCALE GENOMIC DNA]</scope>
    <source>
        <strain evidence="12">F 1598</strain>
    </source>
</reference>
<evidence type="ECO:0000256" key="7">
    <source>
        <dbReference type="ARBA" id="ARBA00022807"/>
    </source>
</evidence>
<dbReference type="HOGENOM" id="CLU_005922_2_1_1"/>
<feature type="region of interest" description="Disordered" evidence="8">
    <location>
        <begin position="122"/>
        <end position="142"/>
    </location>
</feature>
<feature type="domain" description="USP" evidence="10">
    <location>
        <begin position="836"/>
        <end position="1195"/>
    </location>
</feature>
<dbReference type="PROSITE" id="PS50235">
    <property type="entry name" value="USP_3"/>
    <property type="match status" value="1"/>
</dbReference>
<evidence type="ECO:0000313" key="12">
    <source>
        <dbReference type="Proteomes" id="UP000054166"/>
    </source>
</evidence>
<gene>
    <name evidence="11" type="ORF">PILCRDRAFT_1615</name>
</gene>
<dbReference type="GO" id="GO:0016579">
    <property type="term" value="P:protein deubiquitination"/>
    <property type="evidence" value="ECO:0007669"/>
    <property type="project" value="InterPro"/>
</dbReference>
<dbReference type="EC" id="3.4.19.12" evidence="3"/>
<comment type="similarity">
    <text evidence="2">Belongs to the peptidase C19 family.</text>
</comment>
<evidence type="ECO:0000313" key="11">
    <source>
        <dbReference type="EMBL" id="KIM90283.1"/>
    </source>
</evidence>
<evidence type="ECO:0000256" key="2">
    <source>
        <dbReference type="ARBA" id="ARBA00009085"/>
    </source>
</evidence>
<feature type="compositionally biased region" description="Low complexity" evidence="8">
    <location>
        <begin position="361"/>
        <end position="404"/>
    </location>
</feature>
<dbReference type="STRING" id="765440.A0A0C3BUR6"/>
<dbReference type="CDD" id="cd02674">
    <property type="entry name" value="Peptidase_C19R"/>
    <property type="match status" value="1"/>
</dbReference>
<dbReference type="Pfam" id="PF00443">
    <property type="entry name" value="UCH"/>
    <property type="match status" value="1"/>
</dbReference>
<feature type="compositionally biased region" description="Low complexity" evidence="8">
    <location>
        <begin position="279"/>
        <end position="297"/>
    </location>
</feature>
<dbReference type="InParanoid" id="A0A0C3BUR6"/>
<accession>A0A0C3BUR6</accession>
<comment type="catalytic activity">
    <reaction evidence="1">
        <text>Thiol-dependent hydrolysis of ester, thioester, amide, peptide and isopeptide bonds formed by the C-terminal Gly of ubiquitin (a 76-residue protein attached to proteins as an intracellular targeting signal).</text>
        <dbReference type="EC" id="3.4.19.12"/>
    </reaction>
</comment>
<protein>
    <recommendedName>
        <fullName evidence="3">ubiquitinyl hydrolase 1</fullName>
        <ecNumber evidence="3">3.4.19.12</ecNumber>
    </recommendedName>
</protein>
<evidence type="ECO:0000256" key="1">
    <source>
        <dbReference type="ARBA" id="ARBA00000707"/>
    </source>
</evidence>
<evidence type="ECO:0000256" key="8">
    <source>
        <dbReference type="SAM" id="MobiDB-lite"/>
    </source>
</evidence>
<dbReference type="AlphaFoldDB" id="A0A0C3BUR6"/>
<feature type="compositionally biased region" description="Polar residues" evidence="8">
    <location>
        <begin position="693"/>
        <end position="704"/>
    </location>
</feature>
<feature type="compositionally biased region" description="Polar residues" evidence="8">
    <location>
        <begin position="662"/>
        <end position="675"/>
    </location>
</feature>
<dbReference type="InterPro" id="IPR028889">
    <property type="entry name" value="USP"/>
</dbReference>
<keyword evidence="12" id="KW-1185">Reference proteome</keyword>
<dbReference type="PANTHER" id="PTHR21646:SF95">
    <property type="entry name" value="UBIQUITIN CARBOXYL-TERMINAL HYDROLASE 4-RELATED"/>
    <property type="match status" value="1"/>
</dbReference>
<evidence type="ECO:0000256" key="6">
    <source>
        <dbReference type="ARBA" id="ARBA00022801"/>
    </source>
</evidence>
<feature type="domain" description="Rhodanese" evidence="9">
    <location>
        <begin position="428"/>
        <end position="551"/>
    </location>
</feature>
<dbReference type="Gene3D" id="3.40.250.10">
    <property type="entry name" value="Rhodanese-like domain"/>
    <property type="match status" value="1"/>
</dbReference>
<dbReference type="InterPro" id="IPR001394">
    <property type="entry name" value="Peptidase_C19_UCH"/>
</dbReference>
<sequence>MHDGLPTPRSPQDPSPISEIKEKAKETAQKIAKGASAISLIRSARNQTLVAQESELASDWKAALSALIKAGTLAQMCMDSAEFNAESAPGKKGVLYKEFMEFTQHDGSNLKQRVEGLTAKLEELERTSSTNGSTEYKSGGSIADRMRSLQDAGLSVGATNKRFSRDPPTSLPTPPVSPEAIRNRYSNSSLSSASAASSNLSPPLPTPLPPLSTSNSTSTTPSPHAFVPLSSLGPPSPTSSPSSSPQTSSSYLTEFSQAFPSIDELDEVGGWEIVPSVHTGGSTTNANGSRSTTTTTTPSKDPSRREAGVFRSFPTLPFDPGPRPSSTPNTPTTNSFASRPASPTRLPLVFPVTPSSPPHSPSVAIPIPIPRRPSGLGLSMHSHSSPRPSASALSTTPTPTPTSTVDKHGPPVTNSVFPKMLHEFMYQHGYKVLVLDVRNREEFDREHIKADAIVCIEPSVLLRESVSGTSIEDSLHVGPRHEWALFTNREKFDLVAMYDSSSQSFGTGNSAMSVLVRAIYETEFRKILKRMPVLLVGGLEGWKRELGVGEVVFEGGGGGSGGGESGEARKVSMTKAPPQPSTPLVIPTPISEPSLYWTPPAQDAQRDKGPSSISASVPRKEAIRYSLPSRSSAEPSHGNNGNNNNNNGYVSSSDTSRHLSRRSTITRPPSGSLTFSRPLPEPGSTSSSSSSSQPMTNGVSSPIQYPQHPKVLTPSATGSSSYSSPGQFNHVSLPPQASINPSSFSRRRSDYVDQSQEAISGINPRSAIDYPELSSRHVLRPPPVAASSTMERQDNRPRVMQQGHHISSSLQTGPKPPTIQSDYPVTYWSDIQFGTSGLKNLGNTCYMNATIQCLSATVPFARFFTDGRWRSAVNMVNPMGTKGHLAHAFADILHEMWQCDLPYITPYTFRRSITAHASQFGGSDQHDSQEFLSFLLDGLHEDLNRILQKPDCASTSEREAELERLPQQIASDKEWKIYRMRNDSLIVDFFQGQFRNKLECLTCHKTSTTYNSFMYLTLPLPTGRSSSKVTLTQCLDAFVKAEVMEKTDAWHCPNCKALRRATKQLSLSRLPPVLLIHLKRFQAKGPFTDKIETLVEFPLRSLDLTNYMPSPLPPGADKSQLNGGHRMSSEDPRAQMPPYRYDLYGVTNHSGNLSNDTAFVASRGGWMYCDDSRVQQTDAKEVVGRRAYVLFYKRIKS</sequence>
<dbReference type="OrthoDB" id="292964at2759"/>
<feature type="region of interest" description="Disordered" evidence="8">
    <location>
        <begin position="158"/>
        <end position="251"/>
    </location>
</feature>
<feature type="region of interest" description="Disordered" evidence="8">
    <location>
        <begin position="1110"/>
        <end position="1134"/>
    </location>
</feature>
<dbReference type="Gene3D" id="3.90.70.10">
    <property type="entry name" value="Cysteine proteinases"/>
    <property type="match status" value="1"/>
</dbReference>
<evidence type="ECO:0000256" key="4">
    <source>
        <dbReference type="ARBA" id="ARBA00022670"/>
    </source>
</evidence>
<dbReference type="InterPro" id="IPR038765">
    <property type="entry name" value="Papain-like_cys_pep_sf"/>
</dbReference>
<dbReference type="InterPro" id="IPR036873">
    <property type="entry name" value="Rhodanese-like_dom_sf"/>
</dbReference>
<dbReference type="GO" id="GO:0006508">
    <property type="term" value="P:proteolysis"/>
    <property type="evidence" value="ECO:0007669"/>
    <property type="project" value="UniProtKB-KW"/>
</dbReference>
<evidence type="ECO:0000259" key="10">
    <source>
        <dbReference type="PROSITE" id="PS50235"/>
    </source>
</evidence>
<dbReference type="PROSITE" id="PS00972">
    <property type="entry name" value="USP_1"/>
    <property type="match status" value="1"/>
</dbReference>
<evidence type="ECO:0000256" key="5">
    <source>
        <dbReference type="ARBA" id="ARBA00022786"/>
    </source>
</evidence>
<feature type="compositionally biased region" description="Polar residues" evidence="8">
    <location>
        <begin position="727"/>
        <end position="744"/>
    </location>
</feature>
<evidence type="ECO:0000256" key="3">
    <source>
        <dbReference type="ARBA" id="ARBA00012759"/>
    </source>
</evidence>
<name>A0A0C3BUR6_PILCF</name>
<organism evidence="11 12">
    <name type="scientific">Piloderma croceum (strain F 1598)</name>
    <dbReference type="NCBI Taxonomy" id="765440"/>
    <lineage>
        <taxon>Eukaryota</taxon>
        <taxon>Fungi</taxon>
        <taxon>Dikarya</taxon>
        <taxon>Basidiomycota</taxon>
        <taxon>Agaricomycotina</taxon>
        <taxon>Agaricomycetes</taxon>
        <taxon>Agaricomycetidae</taxon>
        <taxon>Atheliales</taxon>
        <taxon>Atheliaceae</taxon>
        <taxon>Piloderma</taxon>
    </lineage>
</organism>
<dbReference type="InterPro" id="IPR018200">
    <property type="entry name" value="USP_CS"/>
</dbReference>
<dbReference type="EMBL" id="KN832973">
    <property type="protein sequence ID" value="KIM90283.1"/>
    <property type="molecule type" value="Genomic_DNA"/>
</dbReference>
<feature type="region of interest" description="Disordered" evidence="8">
    <location>
        <begin position="554"/>
        <end position="816"/>
    </location>
</feature>
<feature type="region of interest" description="Disordered" evidence="8">
    <location>
        <begin position="274"/>
        <end position="411"/>
    </location>
</feature>
<feature type="compositionally biased region" description="Low complexity" evidence="8">
    <location>
        <begin position="713"/>
        <end position="726"/>
    </location>
</feature>
<keyword evidence="6" id="KW-0378">Hydrolase</keyword>
<dbReference type="SUPFAM" id="SSF54001">
    <property type="entry name" value="Cysteine proteinases"/>
    <property type="match status" value="1"/>
</dbReference>
<feature type="compositionally biased region" description="Gly residues" evidence="8">
    <location>
        <begin position="554"/>
        <end position="565"/>
    </location>
</feature>
<feature type="compositionally biased region" description="Low complexity" evidence="8">
    <location>
        <begin position="326"/>
        <end position="335"/>
    </location>
</feature>
<proteinExistence type="inferred from homology"/>
<feature type="compositionally biased region" description="Polar residues" evidence="8">
    <location>
        <begin position="804"/>
        <end position="816"/>
    </location>
</feature>
<dbReference type="InterPro" id="IPR050185">
    <property type="entry name" value="Ub_carboxyl-term_hydrolase"/>
</dbReference>
<keyword evidence="5" id="KW-0833">Ubl conjugation pathway</keyword>
<dbReference type="GO" id="GO:0004843">
    <property type="term" value="F:cysteine-type deubiquitinase activity"/>
    <property type="evidence" value="ECO:0007669"/>
    <property type="project" value="UniProtKB-EC"/>
</dbReference>
<evidence type="ECO:0000259" key="9">
    <source>
        <dbReference type="PROSITE" id="PS50206"/>
    </source>
</evidence>
<dbReference type="InterPro" id="IPR001763">
    <property type="entry name" value="Rhodanese-like_dom"/>
</dbReference>
<dbReference type="PROSITE" id="PS50206">
    <property type="entry name" value="RHODANESE_3"/>
    <property type="match status" value="1"/>
</dbReference>
<dbReference type="Proteomes" id="UP000054166">
    <property type="component" value="Unassembled WGS sequence"/>
</dbReference>
<feature type="compositionally biased region" description="Low complexity" evidence="8">
    <location>
        <begin position="638"/>
        <end position="648"/>
    </location>
</feature>
<feature type="compositionally biased region" description="Low complexity" evidence="8">
    <location>
        <begin position="186"/>
        <end position="201"/>
    </location>
</feature>
<keyword evidence="4" id="KW-0645">Protease</keyword>
<reference evidence="11 12" key="1">
    <citation type="submission" date="2014-04" db="EMBL/GenBank/DDBJ databases">
        <authorList>
            <consortium name="DOE Joint Genome Institute"/>
            <person name="Kuo A."/>
            <person name="Tarkka M."/>
            <person name="Buscot F."/>
            <person name="Kohler A."/>
            <person name="Nagy L.G."/>
            <person name="Floudas D."/>
            <person name="Copeland A."/>
            <person name="Barry K.W."/>
            <person name="Cichocki N."/>
            <person name="Veneault-Fourrey C."/>
            <person name="LaButti K."/>
            <person name="Lindquist E.A."/>
            <person name="Lipzen A."/>
            <person name="Lundell T."/>
            <person name="Morin E."/>
            <person name="Murat C."/>
            <person name="Sun H."/>
            <person name="Tunlid A."/>
            <person name="Henrissat B."/>
            <person name="Grigoriev I.V."/>
            <person name="Hibbett D.S."/>
            <person name="Martin F."/>
            <person name="Nordberg H.P."/>
            <person name="Cantor M.N."/>
            <person name="Hua S.X."/>
        </authorList>
    </citation>
    <scope>NUCLEOTIDE SEQUENCE [LARGE SCALE GENOMIC DNA]</scope>
    <source>
        <strain evidence="11 12">F 1598</strain>
    </source>
</reference>
<feature type="compositionally biased region" description="Low complexity" evidence="8">
    <location>
        <begin position="211"/>
        <end position="250"/>
    </location>
</feature>